<feature type="compositionally biased region" description="Basic and acidic residues" evidence="1">
    <location>
        <begin position="920"/>
        <end position="929"/>
    </location>
</feature>
<reference evidence="4" key="1">
    <citation type="submission" date="2025-08" db="UniProtKB">
        <authorList>
            <consortium name="RefSeq"/>
        </authorList>
    </citation>
    <scope>IDENTIFICATION</scope>
    <source>
        <strain evidence="4">OHB3-1</strain>
    </source>
</reference>
<dbReference type="RefSeq" id="XP_022151768.1">
    <property type="nucleotide sequence ID" value="XM_022296076.1"/>
</dbReference>
<feature type="region of interest" description="Disordered" evidence="1">
    <location>
        <begin position="490"/>
        <end position="539"/>
    </location>
</feature>
<evidence type="ECO:0000313" key="4">
    <source>
        <dbReference type="RefSeq" id="XP_022151768.1"/>
    </source>
</evidence>
<feature type="region of interest" description="Disordered" evidence="1">
    <location>
        <begin position="1"/>
        <end position="126"/>
    </location>
</feature>
<feature type="region of interest" description="Disordered" evidence="1">
    <location>
        <begin position="618"/>
        <end position="663"/>
    </location>
</feature>
<organism evidence="3 4">
    <name type="scientific">Momordica charantia</name>
    <name type="common">Bitter gourd</name>
    <name type="synonym">Balsam pear</name>
    <dbReference type="NCBI Taxonomy" id="3673"/>
    <lineage>
        <taxon>Eukaryota</taxon>
        <taxon>Viridiplantae</taxon>
        <taxon>Streptophyta</taxon>
        <taxon>Embryophyta</taxon>
        <taxon>Tracheophyta</taxon>
        <taxon>Spermatophyta</taxon>
        <taxon>Magnoliopsida</taxon>
        <taxon>eudicotyledons</taxon>
        <taxon>Gunneridae</taxon>
        <taxon>Pentapetalae</taxon>
        <taxon>rosids</taxon>
        <taxon>fabids</taxon>
        <taxon>Cucurbitales</taxon>
        <taxon>Cucurbitaceae</taxon>
        <taxon>Momordiceae</taxon>
        <taxon>Momordica</taxon>
    </lineage>
</organism>
<dbReference type="OrthoDB" id="540503at2759"/>
<dbReference type="PANTHER" id="PTHR47483:SF1">
    <property type="entry name" value="BETA-ARABINOFURANOSYLTRANSFERASE RAY1"/>
    <property type="match status" value="1"/>
</dbReference>
<accession>A0A6J1DD34</accession>
<gene>
    <name evidence="4" type="primary">LOC111019673</name>
</gene>
<evidence type="ECO:0000259" key="2">
    <source>
        <dbReference type="Pfam" id="PF03407"/>
    </source>
</evidence>
<feature type="compositionally biased region" description="Polar residues" evidence="1">
    <location>
        <begin position="112"/>
        <end position="126"/>
    </location>
</feature>
<keyword evidence="3" id="KW-1185">Reference proteome</keyword>
<dbReference type="InterPro" id="IPR005069">
    <property type="entry name" value="Nucl-diP-sugar_transferase"/>
</dbReference>
<name>A0A6J1DD34_MOMCH</name>
<feature type="compositionally biased region" description="Basic residues" evidence="1">
    <location>
        <begin position="958"/>
        <end position="978"/>
    </location>
</feature>
<feature type="region of interest" description="Disordered" evidence="1">
    <location>
        <begin position="720"/>
        <end position="983"/>
    </location>
</feature>
<protein>
    <submittedName>
        <fullName evidence="4">Uncharacterized protein LOC111019673</fullName>
    </submittedName>
</protein>
<feature type="compositionally biased region" description="Pro residues" evidence="1">
    <location>
        <begin position="55"/>
        <end position="92"/>
    </location>
</feature>
<feature type="compositionally biased region" description="Basic and acidic residues" evidence="1">
    <location>
        <begin position="759"/>
        <end position="769"/>
    </location>
</feature>
<feature type="compositionally biased region" description="Basic and acidic residues" evidence="1">
    <location>
        <begin position="873"/>
        <end position="905"/>
    </location>
</feature>
<dbReference type="GeneID" id="111019673"/>
<dbReference type="Pfam" id="PF03407">
    <property type="entry name" value="Nucleotid_trans"/>
    <property type="match status" value="1"/>
</dbReference>
<evidence type="ECO:0000313" key="3">
    <source>
        <dbReference type="Proteomes" id="UP000504603"/>
    </source>
</evidence>
<dbReference type="InterPro" id="IPR044575">
    <property type="entry name" value="RAY1-like"/>
</dbReference>
<dbReference type="GO" id="GO:0016757">
    <property type="term" value="F:glycosyltransferase activity"/>
    <property type="evidence" value="ECO:0007669"/>
    <property type="project" value="InterPro"/>
</dbReference>
<proteinExistence type="predicted"/>
<feature type="compositionally biased region" description="Basic and acidic residues" evidence="1">
    <location>
        <begin position="803"/>
        <end position="865"/>
    </location>
</feature>
<feature type="compositionally biased region" description="Pro residues" evidence="1">
    <location>
        <begin position="12"/>
        <end position="22"/>
    </location>
</feature>
<evidence type="ECO:0000256" key="1">
    <source>
        <dbReference type="SAM" id="MobiDB-lite"/>
    </source>
</evidence>
<feature type="compositionally biased region" description="Basic and acidic residues" evidence="1">
    <location>
        <begin position="731"/>
        <end position="746"/>
    </location>
</feature>
<sequence length="1741" mass="194658">MDSYHQSRPFARAPPPPPPPSAADPYHHHQSTLRPPVPPQGPWFPNQFQYHPSHSPSPPPSQWGPPAPHSDHVLPPPPPPGAYPPPPHPYPSQPIHHSQFPPPRPLMFQHPPSHSQVPQSYSRVNQEWNNQSWAPHQGWEYQAHGNEEDWAAKARAWADAKTAMESQQSQFAPIGRHEEQNYYHEQYSQPVNPNYPDMSNQPLPPTYEQFPASATSGARPPAAHHLDSTPVTVSNEQSSYLSDGHPPYSVSDGNFGGNMNSVFHHQGKLSSSPSVHQQEVPSSNYSVTGKEDIVDQNVQSFKSLPLQNSSVHDGQQHFQPSIPTPYAYGNEPGPADTMTNLADQPLDFAPRFSHDHGLRMQSGFARHDSAGSTRGIDSGVTLPSLNSWSSIAPGMVYPPIPPILASGTQLDPPVPIPSVPGHAPPPFGRFAGSSITPAIPAAATPFAGAALPPTVLSGDTYGISNMSERPKKASVPNWLREEIKKAVITSSSADHAKEETELMEDQGVDKSSTKGDQTDSKSIDSSRSTEEEEDEDYVEGARTAAINQEIKRVLTEVLLKVTDELFDEIATKVLNEDDQAVEAKLNLVTSNQNVSLSTLPVSTPKASAKVLMAVKVQEPDNDDTSAKSSSSSPGDVLGLANYVSDDEKNDDGDGEIQSASVQGSKTKVDIKNLGNMQDVVGNASTQINVIEHSENHVTSDINDGSISSINEMSKSTAFNKSNGDWVDGEMGQEHSLKPSSKGKDNEIELGDGTASGTKDALDIVPEQHGKNVNFEKGFKDPQDGGTKIKPHNSGKQESMRGSSWKDRVKEEGEVNTRSNDRPDENRLKQDHRTLRKEETDDQNVQKEKLKDQGVKSGEKGKDSNSRHRSTHHNSKEERREDKLLRASVKDCDRKREYTKDEEGRTRQKISSDSSRHKSSRDRNKGKAVDHSTNSSDDSDESKRKLNSRKRDKSPSPIRSKRRQVSRSPHSKHSQRRHSPFSSLETTRYAAMSHRLSLCMCSQDICTLILITVSCSNGCFRFFVHNCSLGLTIHIMQGKEIKIFSPLCVHADHLQRRTQQSMKAIEAGLCSIWLSGLVLIALSLYATQSLPSFKDRFVRPKLRSAVVGVRLNPTISIFSAPRPFAGSIGVRQSLAIRSWLALSPQITVILFSQDSSVVSSARSLSSRVYVDSNIDFTFLGTPYFHSMMARSQSFTSDISVFVDPETILLPDFISTLNYANKLDRDWLLVASSRNISYIPFYFDESRRHFPMEDQKFTRIQKELLNEHWRWSHCRGKELLAWNNWEIPLHSGVLPPFLYGRGIHNNWVINEAMASEFRFVFDASWTISSFYLQDPEQSSDGRYGHPNSDIGTRSWEYFGNYHLGSLYGSSFHDEANLSSLVKLLNCNGQYILINTTEDTTYQPKNRRILSLWNTRLLHMGRKKKPVACNHGFRSQGRLHDCSLENRISPSATLELPYSLEILLPLIADKNKTIVLAVAGYSYKDMLMSWACRLRRLQIPNHIVCALDHDTYQFSVLQGLPVYRDPLAPTNISFNDCHFGTECFQRVTKVKSRMVLRILKLGYNVLLSDVDVYWFKNPLPFLYAFGSGVLAAQSDEYKKTGPINLPRRLNSGFYFARSDDSTIAAMEKVVKHAATSGQSEQPSFYDTLCGDRGINRMGSNRCLEPETNLTVHFLDRNLFPNGAYLELWKKKNIKAACRKKGCYVLHNNWISGRLKKLERQMFSGLWEYDMSTKMCKRSLPGEIW</sequence>
<feature type="compositionally biased region" description="Basic and acidic residues" evidence="1">
    <location>
        <begin position="507"/>
        <end position="529"/>
    </location>
</feature>
<dbReference type="PANTHER" id="PTHR47483">
    <property type="entry name" value="BETA-ARABINOFURANOSYLTRANSFERASE RAY1"/>
    <property type="match status" value="1"/>
</dbReference>
<dbReference type="KEGG" id="mcha:111019673"/>
<dbReference type="Proteomes" id="UP000504603">
    <property type="component" value="Unplaced"/>
</dbReference>
<feature type="domain" description="Nucleotide-diphospho-sugar transferase" evidence="2">
    <location>
        <begin position="1496"/>
        <end position="1716"/>
    </location>
</feature>
<feature type="region of interest" description="Disordered" evidence="1">
    <location>
        <begin position="211"/>
        <end position="231"/>
    </location>
</feature>